<feature type="region of interest" description="Disordered" evidence="1">
    <location>
        <begin position="328"/>
        <end position="349"/>
    </location>
</feature>
<evidence type="ECO:0000256" key="1">
    <source>
        <dbReference type="SAM" id="MobiDB-lite"/>
    </source>
</evidence>
<organism evidence="2 3">
    <name type="scientific">Mytilus coruscus</name>
    <name type="common">Sea mussel</name>
    <dbReference type="NCBI Taxonomy" id="42192"/>
    <lineage>
        <taxon>Eukaryota</taxon>
        <taxon>Metazoa</taxon>
        <taxon>Spiralia</taxon>
        <taxon>Lophotrochozoa</taxon>
        <taxon>Mollusca</taxon>
        <taxon>Bivalvia</taxon>
        <taxon>Autobranchia</taxon>
        <taxon>Pteriomorphia</taxon>
        <taxon>Mytilida</taxon>
        <taxon>Mytiloidea</taxon>
        <taxon>Mytilidae</taxon>
        <taxon>Mytilinae</taxon>
        <taxon>Mytilus</taxon>
    </lineage>
</organism>
<feature type="region of interest" description="Disordered" evidence="1">
    <location>
        <begin position="478"/>
        <end position="505"/>
    </location>
</feature>
<feature type="region of interest" description="Disordered" evidence="1">
    <location>
        <begin position="1"/>
        <end position="124"/>
    </location>
</feature>
<feature type="compositionally biased region" description="Low complexity" evidence="1">
    <location>
        <begin position="449"/>
        <end position="460"/>
    </location>
</feature>
<evidence type="ECO:0000313" key="2">
    <source>
        <dbReference type="EMBL" id="CAC5395653.1"/>
    </source>
</evidence>
<feature type="region of interest" description="Disordered" evidence="1">
    <location>
        <begin position="438"/>
        <end position="465"/>
    </location>
</feature>
<accession>A0A6J8CGP8</accession>
<feature type="compositionally biased region" description="Basic and acidic residues" evidence="1">
    <location>
        <begin position="8"/>
        <end position="20"/>
    </location>
</feature>
<name>A0A6J8CGP8_MYTCO</name>
<dbReference type="Proteomes" id="UP000507470">
    <property type="component" value="Unassembled WGS sequence"/>
</dbReference>
<proteinExistence type="predicted"/>
<feature type="compositionally biased region" description="Basic and acidic residues" evidence="1">
    <location>
        <begin position="482"/>
        <end position="496"/>
    </location>
</feature>
<reference evidence="2 3" key="1">
    <citation type="submission" date="2020-06" db="EMBL/GenBank/DDBJ databases">
        <authorList>
            <person name="Li R."/>
            <person name="Bekaert M."/>
        </authorList>
    </citation>
    <scope>NUCLEOTIDE SEQUENCE [LARGE SCALE GENOMIC DNA]</scope>
    <source>
        <strain evidence="3">wild</strain>
    </source>
</reference>
<evidence type="ECO:0000313" key="3">
    <source>
        <dbReference type="Proteomes" id="UP000507470"/>
    </source>
</evidence>
<sequence>MGNKHTTSKKDVEFPGEIRGRSRSFTGFSSKFRRKSKSPTRERSSSVSEQRPKRGSLKSSQNSDTYSGQNGHSKLSKTNSLPMDGTSKPVTLNWNKKSAKEDKNDSSNSISTSAPSRSRYMPHHHNSSTITFLEGKDTLGRDTIRKSFTQQEMEESPNSTAKRMRQLTNVIYGDKLANLSLRRGLAIQNRDMSLSQASLSKISMKSRSLHSLLSTDYENDEFEDNICVCSDEKSPKQQDFSQSKDFYFMRPRTGSAPASEFTQKGKMAMGAGDHQRRKISHQMPLESTPKEVVRNAGSYEKVNRRSPEEVIQARRMLVFRALKTEDGVVSPDDSKIQNKIANNGGHVSPMKNLRNVGVGQQSPTKEWVNSAEYFKQDSHNHAMHGNRLESPNSFVCSNSSDSGSAPSNDLIYYAASQSENYKPNSGSKLVAGRSSDALFDNRSVSPGNRSRSPVKRSSSPINNEQRAIYSQIVCTQNLKKSPVKEDQNPRTLEKNRNPKTPTKNVLPNIDEYKVLSSNVSKGDRWGSYETLTRKAKNNDEFIDQEYYLMRDRSHSFSLSSPKPGFRKEKRIEKSFYDDVCISPIMDYEQSPRLRTRSNSWSVLHEKHNISPRSKGQQSMNRLWSYSVTSLSDMSSELSKITHNAFLMTDLMERVIWA</sequence>
<gene>
    <name evidence="2" type="ORF">MCOR_30297</name>
</gene>
<feature type="compositionally biased region" description="Polar residues" evidence="1">
    <location>
        <begin position="57"/>
        <end position="81"/>
    </location>
</feature>
<keyword evidence="3" id="KW-1185">Reference proteome</keyword>
<dbReference type="AlphaFoldDB" id="A0A6J8CGP8"/>
<dbReference type="EMBL" id="CACVKT020005553">
    <property type="protein sequence ID" value="CAC5395653.1"/>
    <property type="molecule type" value="Genomic_DNA"/>
</dbReference>
<protein>
    <submittedName>
        <fullName evidence="2">Uncharacterized protein</fullName>
    </submittedName>
</protein>
<feature type="compositionally biased region" description="Polar residues" evidence="1">
    <location>
        <begin position="106"/>
        <end position="116"/>
    </location>
</feature>
<dbReference type="OrthoDB" id="10291578at2759"/>